<accession>A0A219YDG8</accession>
<sequence>MSKQKKAVEKKVEVAKSGRTGYKRKSNGRVDQLGDALKAKVNRAMNVLKTTKDKDAQFIAGRVVSGQDVAKALRSKAK</sequence>
<feature type="compositionally biased region" description="Basic and acidic residues" evidence="1">
    <location>
        <begin position="1"/>
        <end position="16"/>
    </location>
</feature>
<organism evidence="2 3">
    <name type="scientific">Aeromonas phage 65.2</name>
    <dbReference type="NCBI Taxonomy" id="1932896"/>
    <lineage>
        <taxon>Viruses</taxon>
        <taxon>Duplodnaviria</taxon>
        <taxon>Heunggongvirae</taxon>
        <taxon>Uroviricota</taxon>
        <taxon>Caudoviricetes</taxon>
        <taxon>Pantevenvirales</taxon>
        <taxon>Straboviridae</taxon>
        <taxon>Emmerichvirinae</taxon>
        <taxon>Ishigurovirus</taxon>
        <taxon>Ishigurovirus osborne</taxon>
    </lineage>
</organism>
<feature type="region of interest" description="Disordered" evidence="1">
    <location>
        <begin position="1"/>
        <end position="27"/>
    </location>
</feature>
<evidence type="ECO:0000313" key="3">
    <source>
        <dbReference type="Proteomes" id="UP000225215"/>
    </source>
</evidence>
<dbReference type="EMBL" id="KY290955">
    <property type="protein sequence ID" value="APU01763.1"/>
    <property type="molecule type" value="Genomic_DNA"/>
</dbReference>
<reference evidence="2 3" key="1">
    <citation type="journal article" date="2017" name="Sci. Rep.">
        <title>Characterization and diversity of phages infecting Aeromonas salmonicida subsp. salmonicida.</title>
        <authorList>
            <person name="Vincent A.T."/>
            <person name="Paquet V.E."/>
            <person name="Bernatchez A."/>
            <person name="Tremblay D.M."/>
            <person name="Moineau S."/>
            <person name="Charette S.J."/>
        </authorList>
    </citation>
    <scope>NUCLEOTIDE SEQUENCE [LARGE SCALE GENOMIC DNA]</scope>
</reference>
<evidence type="ECO:0000256" key="1">
    <source>
        <dbReference type="SAM" id="MobiDB-lite"/>
    </source>
</evidence>
<protein>
    <submittedName>
        <fullName evidence="2">Uncharacterized protein</fullName>
    </submittedName>
</protein>
<dbReference type="Proteomes" id="UP000225215">
    <property type="component" value="Segment"/>
</dbReference>
<name>A0A219YDG8_9CAUD</name>
<proteinExistence type="predicted"/>
<evidence type="ECO:0000313" key="2">
    <source>
        <dbReference type="EMBL" id="APU01763.1"/>
    </source>
</evidence>